<name>A0AAN0J4X2_AMPQE</name>
<dbReference type="GO" id="GO:0004672">
    <property type="term" value="F:protein kinase activity"/>
    <property type="evidence" value="ECO:0007669"/>
    <property type="project" value="InterPro"/>
</dbReference>
<dbReference type="Pfam" id="PF00069">
    <property type="entry name" value="Pkinase"/>
    <property type="match status" value="1"/>
</dbReference>
<feature type="repeat" description="ANK" evidence="5">
    <location>
        <begin position="85"/>
        <end position="117"/>
    </location>
</feature>
<dbReference type="InterPro" id="IPR050647">
    <property type="entry name" value="Plant_LRR-RLKs"/>
</dbReference>
<dbReference type="GO" id="GO:0005524">
    <property type="term" value="F:ATP binding"/>
    <property type="evidence" value="ECO:0007669"/>
    <property type="project" value="UniProtKB-KW"/>
</dbReference>
<dbReference type="InterPro" id="IPR000719">
    <property type="entry name" value="Prot_kinase_dom"/>
</dbReference>
<dbReference type="InterPro" id="IPR032171">
    <property type="entry name" value="COR-A"/>
</dbReference>
<dbReference type="Proteomes" id="UP000007879">
    <property type="component" value="Unassembled WGS sequence"/>
</dbReference>
<keyword evidence="3" id="KW-0547">Nucleotide-binding</keyword>
<evidence type="ECO:0000256" key="3">
    <source>
        <dbReference type="ARBA" id="ARBA00022741"/>
    </source>
</evidence>
<proteinExistence type="predicted"/>
<dbReference type="SUPFAM" id="SSF50969">
    <property type="entry name" value="YVTN repeat-like/Quinoprotein amine dehydrogenase"/>
    <property type="match status" value="1"/>
</dbReference>
<feature type="repeat" description="ANK" evidence="5">
    <location>
        <begin position="52"/>
        <end position="84"/>
    </location>
</feature>
<keyword evidence="4" id="KW-0067">ATP-binding</keyword>
<protein>
    <recommendedName>
        <fullName evidence="11">Non-specific serine/threonine protein kinase</fullName>
    </recommendedName>
</protein>
<dbReference type="SUPFAM" id="SSF52058">
    <property type="entry name" value="L domain-like"/>
    <property type="match status" value="1"/>
</dbReference>
<organism evidence="9 10">
    <name type="scientific">Amphimedon queenslandica</name>
    <name type="common">Sponge</name>
    <dbReference type="NCBI Taxonomy" id="400682"/>
    <lineage>
        <taxon>Eukaryota</taxon>
        <taxon>Metazoa</taxon>
        <taxon>Porifera</taxon>
        <taxon>Demospongiae</taxon>
        <taxon>Heteroscleromorpha</taxon>
        <taxon>Haplosclerida</taxon>
        <taxon>Niphatidae</taxon>
        <taxon>Amphimedon</taxon>
    </lineage>
</organism>
<evidence type="ECO:0000256" key="5">
    <source>
        <dbReference type="PROSITE-ProRule" id="PRU00023"/>
    </source>
</evidence>
<keyword evidence="10" id="KW-1185">Reference proteome</keyword>
<dbReference type="EnsemblMetazoa" id="XM_019996233.1">
    <property type="protein sequence ID" value="XP_019851792.1"/>
    <property type="gene ID" value="LOC100638341"/>
</dbReference>
<dbReference type="SUPFAM" id="SSF56112">
    <property type="entry name" value="Protein kinase-like (PK-like)"/>
    <property type="match status" value="1"/>
</dbReference>
<feature type="domain" description="START" evidence="8">
    <location>
        <begin position="1828"/>
        <end position="1996"/>
    </location>
</feature>
<dbReference type="Pfam" id="PF23748">
    <property type="entry name" value="Beta-prop_LRRK2"/>
    <property type="match status" value="1"/>
</dbReference>
<dbReference type="Gene3D" id="3.40.50.300">
    <property type="entry name" value="P-loop containing nucleotide triphosphate hydrolases"/>
    <property type="match status" value="1"/>
</dbReference>
<dbReference type="PROSITE" id="PS50088">
    <property type="entry name" value="ANK_REPEAT"/>
    <property type="match status" value="2"/>
</dbReference>
<feature type="region of interest" description="Disordered" evidence="6">
    <location>
        <begin position="927"/>
        <end position="963"/>
    </location>
</feature>
<dbReference type="InterPro" id="IPR001611">
    <property type="entry name" value="Leu-rich_rpt"/>
</dbReference>
<keyword evidence="1" id="KW-0433">Leucine-rich repeat</keyword>
<dbReference type="PANTHER" id="PTHR48056:SF81">
    <property type="entry name" value="RECEPTOR PROTEIN-TYROSINE KINASE CEPR1"/>
    <property type="match status" value="1"/>
</dbReference>
<dbReference type="Gene3D" id="3.80.10.10">
    <property type="entry name" value="Ribonuclease Inhibitor"/>
    <property type="match status" value="1"/>
</dbReference>
<evidence type="ECO:0000256" key="6">
    <source>
        <dbReference type="SAM" id="MobiDB-lite"/>
    </source>
</evidence>
<dbReference type="InterPro" id="IPR027417">
    <property type="entry name" value="P-loop_NTPase"/>
</dbReference>
<dbReference type="SMART" id="SM00369">
    <property type="entry name" value="LRR_TYP"/>
    <property type="match status" value="4"/>
</dbReference>
<dbReference type="InterPro" id="IPR036770">
    <property type="entry name" value="Ankyrin_rpt-contain_sf"/>
</dbReference>
<dbReference type="SMART" id="SM00364">
    <property type="entry name" value="LRR_BAC"/>
    <property type="match status" value="3"/>
</dbReference>
<dbReference type="InterPro" id="IPR032675">
    <property type="entry name" value="LRR_dom_sf"/>
</dbReference>
<dbReference type="Gene3D" id="1.25.40.20">
    <property type="entry name" value="Ankyrin repeat-containing domain"/>
    <property type="match status" value="1"/>
</dbReference>
<dbReference type="InterPro" id="IPR002110">
    <property type="entry name" value="Ankyrin_rpt"/>
</dbReference>
<dbReference type="Pfam" id="PF12796">
    <property type="entry name" value="Ank_2"/>
    <property type="match status" value="1"/>
</dbReference>
<evidence type="ECO:0000313" key="9">
    <source>
        <dbReference type="EnsemblMetazoa" id="XP_019851792.1"/>
    </source>
</evidence>
<dbReference type="GO" id="GO:0008289">
    <property type="term" value="F:lipid binding"/>
    <property type="evidence" value="ECO:0007669"/>
    <property type="project" value="InterPro"/>
</dbReference>
<reference evidence="10" key="1">
    <citation type="journal article" date="2010" name="Nature">
        <title>The Amphimedon queenslandica genome and the evolution of animal complexity.</title>
        <authorList>
            <person name="Srivastava M."/>
            <person name="Simakov O."/>
            <person name="Chapman J."/>
            <person name="Fahey B."/>
            <person name="Gauthier M.E."/>
            <person name="Mitros T."/>
            <person name="Richards G.S."/>
            <person name="Conaco C."/>
            <person name="Dacre M."/>
            <person name="Hellsten U."/>
            <person name="Larroux C."/>
            <person name="Putnam N.H."/>
            <person name="Stanke M."/>
            <person name="Adamska M."/>
            <person name="Darling A."/>
            <person name="Degnan S.M."/>
            <person name="Oakley T.H."/>
            <person name="Plachetzki D.C."/>
            <person name="Zhai Y."/>
            <person name="Adamski M."/>
            <person name="Calcino A."/>
            <person name="Cummins S.F."/>
            <person name="Goodstein D.M."/>
            <person name="Harris C."/>
            <person name="Jackson D.J."/>
            <person name="Leys S.P."/>
            <person name="Shu S."/>
            <person name="Woodcroft B.J."/>
            <person name="Vervoort M."/>
            <person name="Kosik K.S."/>
            <person name="Manning G."/>
            <person name="Degnan B.M."/>
            <person name="Rokhsar D.S."/>
        </authorList>
    </citation>
    <scope>NUCLEOTIDE SEQUENCE [LARGE SCALE GENOMIC DNA]</scope>
</reference>
<dbReference type="RefSeq" id="XP_019851792.1">
    <property type="nucleotide sequence ID" value="XM_019996233.1"/>
</dbReference>
<evidence type="ECO:0000256" key="1">
    <source>
        <dbReference type="ARBA" id="ARBA00022614"/>
    </source>
</evidence>
<dbReference type="PROSITE" id="PS50848">
    <property type="entry name" value="START"/>
    <property type="match status" value="1"/>
</dbReference>
<dbReference type="InterPro" id="IPR011009">
    <property type="entry name" value="Kinase-like_dom_sf"/>
</dbReference>
<evidence type="ECO:0000259" key="7">
    <source>
        <dbReference type="PROSITE" id="PS50011"/>
    </source>
</evidence>
<dbReference type="InterPro" id="IPR056602">
    <property type="entry name" value="Beta-prop_LRRK2"/>
</dbReference>
<dbReference type="InterPro" id="IPR002913">
    <property type="entry name" value="START_lipid-bd_dom"/>
</dbReference>
<evidence type="ECO:0000259" key="8">
    <source>
        <dbReference type="PROSITE" id="PS50848"/>
    </source>
</evidence>
<dbReference type="SUPFAM" id="SSF55961">
    <property type="entry name" value="Bet v1-like"/>
    <property type="match status" value="1"/>
</dbReference>
<feature type="domain" description="Protein kinase" evidence="7">
    <location>
        <begin position="1149"/>
        <end position="1405"/>
    </location>
</feature>
<evidence type="ECO:0000313" key="10">
    <source>
        <dbReference type="Proteomes" id="UP000007879"/>
    </source>
</evidence>
<dbReference type="SMART" id="SM00248">
    <property type="entry name" value="ANK"/>
    <property type="match status" value="2"/>
</dbReference>
<dbReference type="InterPro" id="IPR003591">
    <property type="entry name" value="Leu-rich_rpt_typical-subtyp"/>
</dbReference>
<dbReference type="InterPro" id="IPR011044">
    <property type="entry name" value="Quino_amine_DH_bsu"/>
</dbReference>
<keyword evidence="5" id="KW-0040">ANK repeat</keyword>
<dbReference type="PANTHER" id="PTHR48056">
    <property type="entry name" value="LRR RECEPTOR-LIKE SERINE/THREONINE-PROTEIN KINASE-RELATED"/>
    <property type="match status" value="1"/>
</dbReference>
<dbReference type="Pfam" id="PF16095">
    <property type="entry name" value="COR-A"/>
    <property type="match status" value="1"/>
</dbReference>
<dbReference type="CDD" id="cd00177">
    <property type="entry name" value="START"/>
    <property type="match status" value="1"/>
</dbReference>
<evidence type="ECO:0000256" key="4">
    <source>
        <dbReference type="ARBA" id="ARBA00022840"/>
    </source>
</evidence>
<evidence type="ECO:0000256" key="2">
    <source>
        <dbReference type="ARBA" id="ARBA00022737"/>
    </source>
</evidence>
<accession>A0AAN0J4X2</accession>
<dbReference type="PROSITE" id="PS50297">
    <property type="entry name" value="ANK_REP_REGION"/>
    <property type="match status" value="2"/>
</dbReference>
<dbReference type="GeneID" id="100638341"/>
<dbReference type="Gene3D" id="1.10.510.10">
    <property type="entry name" value="Transferase(Phosphotransferase) domain 1"/>
    <property type="match status" value="1"/>
</dbReference>
<dbReference type="Pfam" id="PF13855">
    <property type="entry name" value="LRR_8"/>
    <property type="match status" value="2"/>
</dbReference>
<dbReference type="Pfam" id="PF01852">
    <property type="entry name" value="START"/>
    <property type="match status" value="1"/>
</dbReference>
<sequence>MAALLPPETQGIDKAIFAELYRWCKEGNTGRLRDFLYHEPNAQAYFNTKMTKGNTLIHEAVENGQPDVLQLLLQNGISSETKGKNNQTPLHIAAAKGHVDCLRALLEGGADINSTDDFGNTVFSRAERSKRREPIQRLLKSKELVLVACKSDNHILEKKLTYFASTGTKPDMRDIEEALLQAVLSGADDNIAPLILAGARRLDCALYLAIQQERFKAIAMLMVCKATITGDCQAIRSLISEPPPVSSSTNWYMSEVHKLLSQGTVKMYCPIAVSIMVKNYDATKELLLCTDLDMRRKTVDWSRLKLTLLHHSWVYSIAPWVVNLKLGNNNLRKLPLEFVHATQLRRLDLSCNLLEKIEIGLFSLPNLEGLNLSQNKLRDLPEDTVWSQTLTNLDLSSNFLTSLPSSIQHSSLEVLQLSGNKFTSVPKTLCRVRTLTTLDLSSMPISSLPKEIEMLDKLANLNVTDCNISDLPAGALPGRGWVRGFVKSRSRSSKPCNIVKLIILSNSSVGKVVLFSRLRQVICPHGSHLPEMDFFQWHYRPFKFFGIQKLIFNTWMVGVQKDYRMLYPCLYTANALYTLVWDLTKTGDINNIKLYVNSISRHFPMANVLVIAILPEPYETWAESNMPQLNKKVHNLFSQRSIRFHGLLTLSGSPSPRDNPVDVRMKIYEIASQMSANGSQVTGRQYPENYYHLLPVLEREHTNLKTSGQPGIMEEGTLWSLLSSAIDQDMPDSMELPVMISFLKESGYLMHFDDPNCRLNQFHFLHPEWLVFTVHKLLHHLNYYHANHPIVTLHKLVSLLKLGGEKRLTTAVIRLLIRFHIVLPISNSAYLIPSLLPHNPPPLAMIQVGCYRRQFIPKGRPLPEDFWFYLISHLLFHLPRLLKPDDSTLLNLLKVMQEDPVRNHQPRKPLNLHLDIGKEETSLMYSPTEDEKIPGGEPSSHVPVKGRGTTAKKQRSFSDSGDTELQVHATNDAGTIEDSTVSTVSKRISSDPISICQGIIVWRTGIQLKTGSGVQLTIHSQSSDLGLEETGVEVCCTEDEEGIAAMAKVCWLIQRIFEQRYPEFSPKIQPSSQNGLTQIILCPQCSKSPLGGATNFIIETCFVSLKEQESFTHNCHHHDDPIPLRELIPDYLLVDLPPSLQLNQDSFSYQEARPVYRDNSTILYDGTFSGNPATVKKHLFSESKSYSVPLSAMRQELEMLSLLSHPNIIKAYGYCFSPPSLVIERSPLGTLLQKLSDNEQKISRLVRFHISCQVASALAYLHKHNVIYRTLKSDSVLTWSLEFEDEVSVKLAHFDRAAFSTPTGILSKTDFSFYPAPEMVRYEFSEEYTEKVDIYSFGILLYELVARWQPFTSDKTAMAHKPKLTGLSTYGFGSLVKLMEECWEEDPTLRPSALDLLHLLSEPQFQCHLSTQTLRDCVSVRGCCYVPSLSQVWAYGEYNVNIGRDTGEGSELLVEGTQVFILNATNLTVQGSLELKERANAICTVDSKVWVGMLEACIHVYDSTSFNFTDRVFVKDSVTDIATNDKYAFVGLANGTLTYYDKLKFPSVSGDIEIGSKALISMLSVGECLWVVCGNEIIVLCVDDDDITIAKRLNAASSNHQVYALVLSERNSLVWCFIKTSLVLICWDASSCAQAGSIDLTNTLTGICSQAGLESNNLRLLSLECCQDIIWVGVSVGIIVLLTATPTPRVITWFRAHRSSPRCLITVPDASVDNFQVVLSGGFGEHSYIRSSASHDNGVIMSWQGMSSDELETLARRWRERKDKEEAEDESRVMNAATMTLPHTKDGTLDYKTLGNMISASILGEVVYANAVDREHCRDPAALISSPSSDMWQFYYKEDGVVILKKRIPHTKMCCFMGRGVIDAPMENVVSYLQKFQNRLEYDETLLQLEVCQQFSDNDWLLYMAHKAKQCFFTKHRDFLYYCRTSFVEGKYVQSVLSVEDKDYPHRPPYIRGEIKQGTGWVVEKYNDSECSSLVSYVAHLDLKELPPVIANRVLRRQPMAIKYIRERVMKPKVPLNFGAAFIDSSQLQFSEEDQKFEEYTSMNEFIENIDIVDTKKKESTNKRKVKINIEGDKSSEEVIRPRCYTHSLPDMNDQEVNGSPSCASSYYSTRASSVEVTVAIIEPKITHINGTTDDSKEETTSSVAAENGVINEEMSIKAKQANSVAQEFPSYNQWSGNGGEVPIDSPNDGHNLTTT</sequence>
<dbReference type="KEGG" id="aqu:100638341"/>
<dbReference type="Gene3D" id="3.30.530.20">
    <property type="match status" value="1"/>
</dbReference>
<evidence type="ECO:0008006" key="11">
    <source>
        <dbReference type="Google" id="ProtNLM"/>
    </source>
</evidence>
<reference evidence="9" key="2">
    <citation type="submission" date="2024-06" db="UniProtKB">
        <authorList>
            <consortium name="EnsemblMetazoa"/>
        </authorList>
    </citation>
    <scope>IDENTIFICATION</scope>
</reference>
<feature type="region of interest" description="Disordered" evidence="6">
    <location>
        <begin position="2170"/>
        <end position="2196"/>
    </location>
</feature>
<dbReference type="PROSITE" id="PS50011">
    <property type="entry name" value="PROTEIN_KINASE_DOM"/>
    <property type="match status" value="1"/>
</dbReference>
<dbReference type="PROSITE" id="PS51450">
    <property type="entry name" value="LRR"/>
    <property type="match status" value="3"/>
</dbReference>
<keyword evidence="2" id="KW-0677">Repeat</keyword>
<dbReference type="InterPro" id="IPR023393">
    <property type="entry name" value="START-like_dom_sf"/>
</dbReference>
<dbReference type="GO" id="GO:0009966">
    <property type="term" value="P:regulation of signal transduction"/>
    <property type="evidence" value="ECO:0007669"/>
    <property type="project" value="UniProtKB-ARBA"/>
</dbReference>
<dbReference type="SUPFAM" id="SSF48403">
    <property type="entry name" value="Ankyrin repeat"/>
    <property type="match status" value="1"/>
</dbReference>